<protein>
    <submittedName>
        <fullName evidence="1">Uncharacterized protein</fullName>
    </submittedName>
</protein>
<dbReference type="EnsemblPlants" id="AVESA.00010b.r2.7CG0696520.1">
    <property type="protein sequence ID" value="AVESA.00010b.r2.7CG0696520.1.CDS.1"/>
    <property type="gene ID" value="AVESA.00010b.r2.7CG0696520"/>
</dbReference>
<evidence type="ECO:0000313" key="2">
    <source>
        <dbReference type="Proteomes" id="UP001732700"/>
    </source>
</evidence>
<organism evidence="1 2">
    <name type="scientific">Avena sativa</name>
    <name type="common">Oat</name>
    <dbReference type="NCBI Taxonomy" id="4498"/>
    <lineage>
        <taxon>Eukaryota</taxon>
        <taxon>Viridiplantae</taxon>
        <taxon>Streptophyta</taxon>
        <taxon>Embryophyta</taxon>
        <taxon>Tracheophyta</taxon>
        <taxon>Spermatophyta</taxon>
        <taxon>Magnoliopsida</taxon>
        <taxon>Liliopsida</taxon>
        <taxon>Poales</taxon>
        <taxon>Poaceae</taxon>
        <taxon>BOP clade</taxon>
        <taxon>Pooideae</taxon>
        <taxon>Poodae</taxon>
        <taxon>Poeae</taxon>
        <taxon>Poeae Chloroplast Group 1 (Aveneae type)</taxon>
        <taxon>Aveninae</taxon>
        <taxon>Avena</taxon>
    </lineage>
</organism>
<sequence length="451" mass="48930">MKVKIESSKIVKPLHDDGMAPGGAAADEWVPLSVLDKVTYGEHVALIYAFRPPNPPNAALELGLARALAVYREWAGRIGVGPDGRRSVCLNDAGARFVEATVDAPLAVWPFGAPSPEARRLHPRIDAVEELVQVQLTRFSCGSLAVGFAGHHQIADGQATGNFFAAWGLATRGLPVYPVPVCDRGTRFAPRDPPLVEFPHRETEYKAAPASADHHADNADENEDGFFAAAPGKVKVHRMHLSKEFVARLKARASSGLPPPRRGYTTFQSVVAHLWRTITAARGLGAGVTTKVRISVNGRTRMRPPVPRDYFGNVVLWAFPRSDAGQLVARPVGHAAELIHRAVAAVDDAYFRSFVDFASSGVVEAEGLVPTADSDQTVLCPNLELDAWLGINFFDLDFGSGAPIYFMPTYYPMEGSLFLLPSVLGDGSMEAYVSLFDNHLDEFKKICHKIA</sequence>
<keyword evidence="2" id="KW-1185">Reference proteome</keyword>
<dbReference type="Proteomes" id="UP001732700">
    <property type="component" value="Chromosome 7C"/>
</dbReference>
<name>A0ACD6A3R5_AVESA</name>
<evidence type="ECO:0000313" key="1">
    <source>
        <dbReference type="EnsemblPlants" id="AVESA.00010b.r2.7CG0696520.1.CDS.1"/>
    </source>
</evidence>
<reference evidence="1" key="1">
    <citation type="submission" date="2021-05" db="EMBL/GenBank/DDBJ databases">
        <authorList>
            <person name="Scholz U."/>
            <person name="Mascher M."/>
            <person name="Fiebig A."/>
        </authorList>
    </citation>
    <scope>NUCLEOTIDE SEQUENCE [LARGE SCALE GENOMIC DNA]</scope>
</reference>
<accession>A0ACD6A3R5</accession>
<reference evidence="1" key="2">
    <citation type="submission" date="2025-09" db="UniProtKB">
        <authorList>
            <consortium name="EnsemblPlants"/>
        </authorList>
    </citation>
    <scope>IDENTIFICATION</scope>
</reference>
<proteinExistence type="predicted"/>